<evidence type="ECO:0000256" key="10">
    <source>
        <dbReference type="ARBA" id="ARBA00032061"/>
    </source>
</evidence>
<dbReference type="InParanoid" id="A0A168LHE0"/>
<keyword evidence="6 12" id="KW-0328">Glycosyltransferase</keyword>
<dbReference type="AlphaFoldDB" id="A0A168LHE0"/>
<evidence type="ECO:0000256" key="12">
    <source>
        <dbReference type="RuleBase" id="RU362128"/>
    </source>
</evidence>
<dbReference type="GO" id="GO:0006488">
    <property type="term" value="P:dolichol-linked oligosaccharide biosynthetic process"/>
    <property type="evidence" value="ECO:0007669"/>
    <property type="project" value="InterPro"/>
</dbReference>
<dbReference type="Pfam" id="PF04101">
    <property type="entry name" value="Glyco_tran_28_C"/>
    <property type="match status" value="1"/>
</dbReference>
<dbReference type="Gene3D" id="3.40.50.2000">
    <property type="entry name" value="Glycogen Phosphorylase B"/>
    <property type="match status" value="1"/>
</dbReference>
<dbReference type="PANTHER" id="PTHR12867:SF6">
    <property type="entry name" value="N-ACETYLGLUCOSAMINYLDIPHOSPHODOLICHOL N-ACETYLGLUCOSAMINYLTRANSFERASE"/>
    <property type="match status" value="1"/>
</dbReference>
<keyword evidence="15" id="KW-1185">Reference proteome</keyword>
<evidence type="ECO:0000259" key="13">
    <source>
        <dbReference type="Pfam" id="PF04101"/>
    </source>
</evidence>
<comment type="subunit">
    <text evidence="3 12">Heterodimer with ALG14 to form a functional enzyme.</text>
</comment>
<dbReference type="InterPro" id="IPR007235">
    <property type="entry name" value="Glyco_trans_28_C"/>
</dbReference>
<evidence type="ECO:0000256" key="1">
    <source>
        <dbReference type="ARBA" id="ARBA00004240"/>
    </source>
</evidence>
<dbReference type="STRING" id="4829.A0A168LHE0"/>
<accession>A0A168LHE0</accession>
<evidence type="ECO:0000256" key="4">
    <source>
        <dbReference type="ARBA" id="ARBA00012614"/>
    </source>
</evidence>
<gene>
    <name evidence="14" type="primary">ABSGL_02211.1 scaffold 2846</name>
    <name evidence="12" type="synonym">ALG13</name>
</gene>
<dbReference type="OMA" id="QYKFRPN"/>
<dbReference type="GO" id="GO:0004577">
    <property type="term" value="F:N-acetylglucosaminyldiphosphodolichol N-acetylglucosaminyltransferase activity"/>
    <property type="evidence" value="ECO:0007669"/>
    <property type="project" value="UniProtKB-EC"/>
</dbReference>
<sequence>MKLFVTVGSTGFDELIDAATAPGFLSHIVSLGYTSLLIQYGSSKDIFLRNTKDYNGDGLDIQGYDYKATIEQDVKHADWIVSHSGAGTILQALRLHKKVIVIVNESLLDNHQAELAQAMAMKKYVLYSDISHLSEALSMAPTKHLEAFPEPNRRLFASILDKQMGFP</sequence>
<dbReference type="InterPro" id="IPR039042">
    <property type="entry name" value="Alg13-like"/>
</dbReference>
<keyword evidence="8 12" id="KW-0256">Endoplasmic reticulum</keyword>
<dbReference type="GO" id="GO:0005783">
    <property type="term" value="C:endoplasmic reticulum"/>
    <property type="evidence" value="ECO:0007669"/>
    <property type="project" value="UniProtKB-SubCell"/>
</dbReference>
<comment type="subcellular location">
    <subcellularLocation>
        <location evidence="1 12">Endoplasmic reticulum</location>
    </subcellularLocation>
</comment>
<protein>
    <recommendedName>
        <fullName evidence="5 12">UDP-N-acetylglucosamine transferase subunit ALG13</fullName>
        <ecNumber evidence="4 12">2.4.1.141</ecNumber>
    </recommendedName>
    <alternativeName>
        <fullName evidence="10 12">Asparagine-linked glycosylation protein 13</fullName>
    </alternativeName>
</protein>
<evidence type="ECO:0000256" key="2">
    <source>
        <dbReference type="ARBA" id="ARBA00006962"/>
    </source>
</evidence>
<reference evidence="14" key="1">
    <citation type="submission" date="2016-04" db="EMBL/GenBank/DDBJ databases">
        <authorList>
            <person name="Evans L.H."/>
            <person name="Alamgir A."/>
            <person name="Owens N."/>
            <person name="Weber N.D."/>
            <person name="Virtaneva K."/>
            <person name="Barbian K."/>
            <person name="Babar A."/>
            <person name="Rosenke K."/>
        </authorList>
    </citation>
    <scope>NUCLEOTIDE SEQUENCE [LARGE SCALE GENOMIC DNA]</scope>
    <source>
        <strain evidence="14">CBS 101.48</strain>
    </source>
</reference>
<evidence type="ECO:0000256" key="3">
    <source>
        <dbReference type="ARBA" id="ARBA00011198"/>
    </source>
</evidence>
<evidence type="ECO:0000256" key="11">
    <source>
        <dbReference type="ARBA" id="ARBA00048184"/>
    </source>
</evidence>
<evidence type="ECO:0000256" key="8">
    <source>
        <dbReference type="ARBA" id="ARBA00022824"/>
    </source>
</evidence>
<evidence type="ECO:0000313" key="15">
    <source>
        <dbReference type="Proteomes" id="UP000078561"/>
    </source>
</evidence>
<evidence type="ECO:0000256" key="5">
    <source>
        <dbReference type="ARBA" id="ARBA00017468"/>
    </source>
</evidence>
<name>A0A168LHE0_ABSGL</name>
<dbReference type="OrthoDB" id="20273at2759"/>
<evidence type="ECO:0000256" key="7">
    <source>
        <dbReference type="ARBA" id="ARBA00022679"/>
    </source>
</evidence>
<dbReference type="SUPFAM" id="SSF53756">
    <property type="entry name" value="UDP-Glycosyltransferase/glycogen phosphorylase"/>
    <property type="match status" value="1"/>
</dbReference>
<dbReference type="PANTHER" id="PTHR12867">
    <property type="entry name" value="GLYCOSYL TRANSFERASE-RELATED"/>
    <property type="match status" value="1"/>
</dbReference>
<evidence type="ECO:0000256" key="6">
    <source>
        <dbReference type="ARBA" id="ARBA00022676"/>
    </source>
</evidence>
<organism evidence="14">
    <name type="scientific">Absidia glauca</name>
    <name type="common">Pin mould</name>
    <dbReference type="NCBI Taxonomy" id="4829"/>
    <lineage>
        <taxon>Eukaryota</taxon>
        <taxon>Fungi</taxon>
        <taxon>Fungi incertae sedis</taxon>
        <taxon>Mucoromycota</taxon>
        <taxon>Mucoromycotina</taxon>
        <taxon>Mucoromycetes</taxon>
        <taxon>Mucorales</taxon>
        <taxon>Cunninghamellaceae</taxon>
        <taxon>Absidia</taxon>
    </lineage>
</organism>
<keyword evidence="7 12" id="KW-0808">Transferase</keyword>
<evidence type="ECO:0000313" key="14">
    <source>
        <dbReference type="EMBL" id="SAL96787.1"/>
    </source>
</evidence>
<comment type="function">
    <text evidence="9 12">Involved in protein N-glycosylation. Essential for the second step of the dolichol-linked oligosaccharide pathway.</text>
</comment>
<dbReference type="EMBL" id="LT551273">
    <property type="protein sequence ID" value="SAL96787.1"/>
    <property type="molecule type" value="Genomic_DNA"/>
</dbReference>
<proteinExistence type="inferred from homology"/>
<evidence type="ECO:0000256" key="9">
    <source>
        <dbReference type="ARBA" id="ARBA00024804"/>
    </source>
</evidence>
<comment type="similarity">
    <text evidence="2 12">Belongs to the glycosyltransferase 28 family.</text>
</comment>
<dbReference type="Proteomes" id="UP000078561">
    <property type="component" value="Unassembled WGS sequence"/>
</dbReference>
<comment type="catalytic activity">
    <reaction evidence="11">
        <text>an N-acetyl-alpha-D-glucosaminyl-diphospho-di-trans,poly-cis-dolichol + UDP-N-acetyl-alpha-D-glucosamine = an N,N'-diacetylchitobiosyl-diphospho-di-trans,poly-cis-dolichol + UDP + H(+)</text>
        <dbReference type="Rhea" id="RHEA:23380"/>
        <dbReference type="Rhea" id="RHEA-COMP:19507"/>
        <dbReference type="Rhea" id="RHEA-COMP:19510"/>
        <dbReference type="ChEBI" id="CHEBI:15378"/>
        <dbReference type="ChEBI" id="CHEBI:57269"/>
        <dbReference type="ChEBI" id="CHEBI:57705"/>
        <dbReference type="ChEBI" id="CHEBI:58223"/>
        <dbReference type="ChEBI" id="CHEBI:58427"/>
        <dbReference type="EC" id="2.4.1.141"/>
    </reaction>
</comment>
<dbReference type="FunCoup" id="A0A168LHE0">
    <property type="interactions" value="159"/>
</dbReference>
<feature type="domain" description="Glycosyl transferase family 28 C-terminal" evidence="13">
    <location>
        <begin position="3"/>
        <end position="146"/>
    </location>
</feature>
<dbReference type="EC" id="2.4.1.141" evidence="4 12"/>